<keyword evidence="9" id="KW-0234">DNA repair</keyword>
<keyword evidence="6" id="KW-0418">Kinase</keyword>
<gene>
    <name evidence="12" type="ORF">GCM10009102_30910</name>
</gene>
<evidence type="ECO:0000256" key="2">
    <source>
        <dbReference type="ARBA" id="ARBA00022553"/>
    </source>
</evidence>
<feature type="domain" description="KaiC" evidence="11">
    <location>
        <begin position="258"/>
        <end position="490"/>
    </location>
</feature>
<dbReference type="InterPro" id="IPR020588">
    <property type="entry name" value="RecA_ATP-bd"/>
</dbReference>
<keyword evidence="4" id="KW-0677">Repeat</keyword>
<comment type="caution">
    <text evidence="12">The sequence shown here is derived from an EMBL/GenBank/DDBJ whole genome shotgun (WGS) entry which is preliminary data.</text>
</comment>
<evidence type="ECO:0000256" key="7">
    <source>
        <dbReference type="ARBA" id="ARBA00022801"/>
    </source>
</evidence>
<evidence type="ECO:0000256" key="5">
    <source>
        <dbReference type="ARBA" id="ARBA00022763"/>
    </source>
</evidence>
<evidence type="ECO:0000256" key="8">
    <source>
        <dbReference type="ARBA" id="ARBA00023125"/>
    </source>
</evidence>
<dbReference type="SUPFAM" id="SSF52540">
    <property type="entry name" value="P-loop containing nucleoside triphosphate hydrolases"/>
    <property type="match status" value="2"/>
</dbReference>
<dbReference type="InterPro" id="IPR051347">
    <property type="entry name" value="Circadian_clock_KaiC-rel"/>
</dbReference>
<keyword evidence="5" id="KW-0227">DNA damage</keyword>
<protein>
    <recommendedName>
        <fullName evidence="1">non-specific serine/threonine protein kinase</fullName>
        <ecNumber evidence="1">2.7.11.1</ecNumber>
    </recommendedName>
</protein>
<evidence type="ECO:0000256" key="1">
    <source>
        <dbReference type="ARBA" id="ARBA00012513"/>
    </source>
</evidence>
<dbReference type="EC" id="2.7.11.1" evidence="1"/>
<dbReference type="PRINTS" id="PR01874">
    <property type="entry name" value="DNAREPAIRADA"/>
</dbReference>
<sequence>MAEWLWVRTQQRVQPVSNIASTGIAGLDDILNGGLTPERLYLVEGTPGTGKTTLGLGFLLTGAAAGESGLYITLAETDVELRAVAATHGWSLDPITIFEMVPADGLGEDHEQTLLHPSEVELGETVRAIMAKVDELRPSRVIIDSLSELRLLAQSPVRYRRQILALKHFFSTRQCTVLVLDDKSASGSDLQLHSIAHGVISLEQTLSGFGAQRRRMHVVKMRGLRYRGGYHDFEIERGGLCVYPRLVATEHGVDHELRFVSTGSSELNALLGGGLVVGTATLLTGPAGVGKTTTTLQCVHAALQRGEKAAYFLFDERTPTLLARSAALGMHLQPFIANGQLALRAIDPAELSPGEFAAAVRRAVEEEAAGTIVIDSLNAYLQSMPSEQFLILQMHELLTYLGQRGVVTLLILGMHGVMGDVRADVDLSYLADTAVQLRYFEAFGEVRQAISVIKTRTARHERTIREFRIDTQGLFFGEPLAQFRGVLTGVPTFSGEGRSLLSSRTEALDERVGSAA</sequence>
<evidence type="ECO:0000256" key="6">
    <source>
        <dbReference type="ARBA" id="ARBA00022777"/>
    </source>
</evidence>
<dbReference type="Pfam" id="PF06745">
    <property type="entry name" value="ATPase"/>
    <property type="match status" value="2"/>
</dbReference>
<dbReference type="PANTHER" id="PTHR42926">
    <property type="match status" value="1"/>
</dbReference>
<keyword evidence="7" id="KW-0378">Hydrolase</keyword>
<evidence type="ECO:0000256" key="3">
    <source>
        <dbReference type="ARBA" id="ARBA00022679"/>
    </source>
</evidence>
<evidence type="ECO:0000256" key="4">
    <source>
        <dbReference type="ARBA" id="ARBA00022737"/>
    </source>
</evidence>
<dbReference type="CDD" id="cd19488">
    <property type="entry name" value="KaiC-like_N"/>
    <property type="match status" value="1"/>
</dbReference>
<name>A0ABN1HZS7_9SPHN</name>
<evidence type="ECO:0000256" key="9">
    <source>
        <dbReference type="ARBA" id="ARBA00023204"/>
    </source>
</evidence>
<evidence type="ECO:0000313" key="12">
    <source>
        <dbReference type="EMBL" id="GAA0676295.1"/>
    </source>
</evidence>
<dbReference type="PROSITE" id="PS51146">
    <property type="entry name" value="KAIC"/>
    <property type="match status" value="2"/>
</dbReference>
<dbReference type="Gene3D" id="3.40.50.300">
    <property type="entry name" value="P-loop containing nucleotide triphosphate hydrolases"/>
    <property type="match status" value="2"/>
</dbReference>
<feature type="domain" description="RecA family profile 1" evidence="10">
    <location>
        <begin position="256"/>
        <end position="421"/>
    </location>
</feature>
<keyword evidence="3" id="KW-0808">Transferase</keyword>
<dbReference type="PIRSF" id="PIRSF039117">
    <property type="entry name" value="KaiC"/>
    <property type="match status" value="1"/>
</dbReference>
<organism evidence="12 13">
    <name type="scientific">Sphingomonas insulae</name>
    <dbReference type="NCBI Taxonomy" id="424800"/>
    <lineage>
        <taxon>Bacteria</taxon>
        <taxon>Pseudomonadati</taxon>
        <taxon>Pseudomonadota</taxon>
        <taxon>Alphaproteobacteria</taxon>
        <taxon>Sphingomonadales</taxon>
        <taxon>Sphingomonadaceae</taxon>
        <taxon>Sphingomonas</taxon>
    </lineage>
</organism>
<dbReference type="PROSITE" id="PS50162">
    <property type="entry name" value="RECA_2"/>
    <property type="match status" value="1"/>
</dbReference>
<keyword evidence="8" id="KW-0238">DNA-binding</keyword>
<dbReference type="InterPro" id="IPR030665">
    <property type="entry name" value="KaiC"/>
</dbReference>
<feature type="domain" description="KaiC" evidence="11">
    <location>
        <begin position="18"/>
        <end position="256"/>
    </location>
</feature>
<dbReference type="SMART" id="SM00382">
    <property type="entry name" value="AAA"/>
    <property type="match status" value="2"/>
</dbReference>
<evidence type="ECO:0000313" key="13">
    <source>
        <dbReference type="Proteomes" id="UP001500238"/>
    </source>
</evidence>
<reference evidence="12 13" key="1">
    <citation type="journal article" date="2019" name="Int. J. Syst. Evol. Microbiol.">
        <title>The Global Catalogue of Microorganisms (GCM) 10K type strain sequencing project: providing services to taxonomists for standard genome sequencing and annotation.</title>
        <authorList>
            <consortium name="The Broad Institute Genomics Platform"/>
            <consortium name="The Broad Institute Genome Sequencing Center for Infectious Disease"/>
            <person name="Wu L."/>
            <person name="Ma J."/>
        </authorList>
    </citation>
    <scope>NUCLEOTIDE SEQUENCE [LARGE SCALE GENOMIC DNA]</scope>
    <source>
        <strain evidence="12 13">JCM 14603</strain>
    </source>
</reference>
<dbReference type="InterPro" id="IPR010624">
    <property type="entry name" value="KaiC_dom"/>
</dbReference>
<evidence type="ECO:0000259" key="11">
    <source>
        <dbReference type="PROSITE" id="PS51146"/>
    </source>
</evidence>
<dbReference type="PANTHER" id="PTHR42926:SF1">
    <property type="entry name" value="CIRCADIAN CLOCK OSCILLATOR PROTEIN KAIC 1"/>
    <property type="match status" value="1"/>
</dbReference>
<dbReference type="InterPro" id="IPR027417">
    <property type="entry name" value="P-loop_NTPase"/>
</dbReference>
<accession>A0ABN1HZS7</accession>
<dbReference type="EMBL" id="BAAAES010000012">
    <property type="protein sequence ID" value="GAA0676295.1"/>
    <property type="molecule type" value="Genomic_DNA"/>
</dbReference>
<dbReference type="RefSeq" id="WP_338054408.1">
    <property type="nucleotide sequence ID" value="NZ_BAAAES010000012.1"/>
</dbReference>
<keyword evidence="13" id="KW-1185">Reference proteome</keyword>
<evidence type="ECO:0000259" key="10">
    <source>
        <dbReference type="PROSITE" id="PS50162"/>
    </source>
</evidence>
<proteinExistence type="predicted"/>
<dbReference type="Proteomes" id="UP001500238">
    <property type="component" value="Unassembled WGS sequence"/>
</dbReference>
<keyword evidence="2" id="KW-0597">Phosphoprotein</keyword>
<dbReference type="InterPro" id="IPR003593">
    <property type="entry name" value="AAA+_ATPase"/>
</dbReference>
<dbReference type="InterPro" id="IPR014774">
    <property type="entry name" value="KaiC-like_dom"/>
</dbReference>